<dbReference type="EMBL" id="VJMI01008031">
    <property type="protein sequence ID" value="KAF0762344.1"/>
    <property type="molecule type" value="Genomic_DNA"/>
</dbReference>
<dbReference type="GO" id="GO:0015385">
    <property type="term" value="F:sodium:proton antiporter activity"/>
    <property type="evidence" value="ECO:0007669"/>
    <property type="project" value="InterPro"/>
</dbReference>
<keyword evidence="5" id="KW-0472">Membrane</keyword>
<reference evidence="6 7" key="1">
    <citation type="submission" date="2019-06" db="EMBL/GenBank/DDBJ databases">
        <title>Genomics analysis of Aphanomyces spp. identifies a new class of oomycete effector associated with host adaptation.</title>
        <authorList>
            <person name="Gaulin E."/>
        </authorList>
    </citation>
    <scope>NUCLEOTIDE SEQUENCE [LARGE SCALE GENOMIC DNA]</scope>
    <source>
        <strain evidence="6 7">E</strain>
    </source>
</reference>
<evidence type="ECO:0000313" key="6">
    <source>
        <dbReference type="EMBL" id="KAF0762344.1"/>
    </source>
</evidence>
<proteinExistence type="predicted"/>
<keyword evidence="5" id="KW-1133">Transmembrane helix</keyword>
<dbReference type="GO" id="GO:0051453">
    <property type="term" value="P:regulation of intracellular pH"/>
    <property type="evidence" value="ECO:0007669"/>
    <property type="project" value="TreeGrafter"/>
</dbReference>
<evidence type="ECO:0000256" key="1">
    <source>
        <dbReference type="ARBA" id="ARBA00004127"/>
    </source>
</evidence>
<evidence type="ECO:0000313" key="7">
    <source>
        <dbReference type="Proteomes" id="UP000469452"/>
    </source>
</evidence>
<accession>A0A6A5ADG2</accession>
<dbReference type="PANTHER" id="PTHR10110:SF191">
    <property type="entry name" value="SODIUM_HYDROGEN EXCHANGER 8"/>
    <property type="match status" value="1"/>
</dbReference>
<dbReference type="AlphaFoldDB" id="A0A6A5ADG2"/>
<dbReference type="GO" id="GO:0012505">
    <property type="term" value="C:endomembrane system"/>
    <property type="evidence" value="ECO:0007669"/>
    <property type="project" value="UniProtKB-SubCell"/>
</dbReference>
<feature type="non-terminal residue" evidence="6">
    <location>
        <position position="151"/>
    </location>
</feature>
<gene>
    <name evidence="6" type="ORF">AaE_003315</name>
</gene>
<keyword evidence="4" id="KW-0406">Ion transport</keyword>
<dbReference type="Proteomes" id="UP000469452">
    <property type="component" value="Unassembled WGS sequence"/>
</dbReference>
<comment type="caution">
    <text evidence="6">The sequence shown here is derived from an EMBL/GenBank/DDBJ whole genome shotgun (WGS) entry which is preliminary data.</text>
</comment>
<sequence>MLSALLFKHYNFKGCLYQEIAVYIMFTYLPFAVCTVVDLSGVVAILFTGIMMLIITQIDCISMKHYTCNNLSDEGKASYVCSIVLCVWDQPHCIAYIIVVTVSQRVMLVYIHVAKFFNAISYVSEATIFLNLGLAVFSLQEGFHFGFSVCT</sequence>
<protein>
    <submittedName>
        <fullName evidence="6">Uncharacterized protein</fullName>
    </submittedName>
</protein>
<evidence type="ECO:0000256" key="5">
    <source>
        <dbReference type="SAM" id="Phobius"/>
    </source>
</evidence>
<evidence type="ECO:0000256" key="3">
    <source>
        <dbReference type="ARBA" id="ARBA00022449"/>
    </source>
</evidence>
<dbReference type="PANTHER" id="PTHR10110">
    <property type="entry name" value="SODIUM/HYDROGEN EXCHANGER"/>
    <property type="match status" value="1"/>
</dbReference>
<name>A0A6A5ADG2_APHAT</name>
<keyword evidence="2" id="KW-0813">Transport</keyword>
<keyword evidence="5" id="KW-0812">Transmembrane</keyword>
<keyword evidence="3" id="KW-0050">Antiport</keyword>
<dbReference type="GO" id="GO:0015386">
    <property type="term" value="F:potassium:proton antiporter activity"/>
    <property type="evidence" value="ECO:0007669"/>
    <property type="project" value="TreeGrafter"/>
</dbReference>
<dbReference type="GO" id="GO:0098719">
    <property type="term" value="P:sodium ion import across plasma membrane"/>
    <property type="evidence" value="ECO:0007669"/>
    <property type="project" value="TreeGrafter"/>
</dbReference>
<dbReference type="GO" id="GO:0005886">
    <property type="term" value="C:plasma membrane"/>
    <property type="evidence" value="ECO:0007669"/>
    <property type="project" value="TreeGrafter"/>
</dbReference>
<dbReference type="InterPro" id="IPR018422">
    <property type="entry name" value="Cation/H_exchanger_CPA1"/>
</dbReference>
<evidence type="ECO:0000256" key="4">
    <source>
        <dbReference type="ARBA" id="ARBA00023065"/>
    </source>
</evidence>
<feature type="transmembrane region" description="Helical" evidence="5">
    <location>
        <begin position="119"/>
        <end position="139"/>
    </location>
</feature>
<organism evidence="6 7">
    <name type="scientific">Aphanomyces astaci</name>
    <name type="common">Crayfish plague agent</name>
    <dbReference type="NCBI Taxonomy" id="112090"/>
    <lineage>
        <taxon>Eukaryota</taxon>
        <taxon>Sar</taxon>
        <taxon>Stramenopiles</taxon>
        <taxon>Oomycota</taxon>
        <taxon>Saprolegniomycetes</taxon>
        <taxon>Saprolegniales</taxon>
        <taxon>Verrucalvaceae</taxon>
        <taxon>Aphanomyces</taxon>
    </lineage>
</organism>
<evidence type="ECO:0000256" key="2">
    <source>
        <dbReference type="ARBA" id="ARBA00022448"/>
    </source>
</evidence>
<comment type="subcellular location">
    <subcellularLocation>
        <location evidence="1">Endomembrane system</location>
        <topology evidence="1">Multi-pass membrane protein</topology>
    </subcellularLocation>
</comment>
<feature type="transmembrane region" description="Helical" evidence="5">
    <location>
        <begin position="20"/>
        <end position="47"/>
    </location>
</feature>